<evidence type="ECO:0000313" key="8">
    <source>
        <dbReference type="Proteomes" id="UP000031950"/>
    </source>
</evidence>
<dbReference type="InterPro" id="IPR000866">
    <property type="entry name" value="AhpC/TSA"/>
</dbReference>
<evidence type="ECO:0000259" key="6">
    <source>
        <dbReference type="PROSITE" id="PS51352"/>
    </source>
</evidence>
<evidence type="ECO:0000256" key="2">
    <source>
        <dbReference type="ARBA" id="ARBA00022748"/>
    </source>
</evidence>
<dbReference type="EC" id="1.11.1.15" evidence="7"/>
<evidence type="ECO:0000256" key="1">
    <source>
        <dbReference type="ARBA" id="ARBA00004196"/>
    </source>
</evidence>
<dbReference type="Proteomes" id="UP000031950">
    <property type="component" value="Unassembled WGS sequence"/>
</dbReference>
<dbReference type="SUPFAM" id="SSF52833">
    <property type="entry name" value="Thioredoxin-like"/>
    <property type="match status" value="1"/>
</dbReference>
<organism evidence="7 8">
    <name type="scientific">Jeotgalibacillus alimentarius</name>
    <dbReference type="NCBI Taxonomy" id="135826"/>
    <lineage>
        <taxon>Bacteria</taxon>
        <taxon>Bacillati</taxon>
        <taxon>Bacillota</taxon>
        <taxon>Bacilli</taxon>
        <taxon>Bacillales</taxon>
        <taxon>Caryophanaceae</taxon>
        <taxon>Jeotgalibacillus</taxon>
    </lineage>
</organism>
<keyword evidence="7" id="KW-0560">Oxidoreductase</keyword>
<dbReference type="InterPro" id="IPR050553">
    <property type="entry name" value="Thioredoxin_ResA/DsbE_sf"/>
</dbReference>
<keyword evidence="4" id="KW-1015">Disulfide bond</keyword>
<reference evidence="7 8" key="1">
    <citation type="submission" date="2015-01" db="EMBL/GenBank/DDBJ databases">
        <title>Genome sequence of Jeotgalibacillus alimentarius.</title>
        <authorList>
            <person name="Goh K.M."/>
            <person name="Chan K.-G."/>
            <person name="Yaakop A.S."/>
            <person name="Ee R."/>
            <person name="Gan H.M."/>
            <person name="Chan C.S."/>
        </authorList>
    </citation>
    <scope>NUCLEOTIDE SEQUENCE [LARGE SCALE GENOMIC DNA]</scope>
    <source>
        <strain evidence="7 8">YKJ-13</strain>
    </source>
</reference>
<dbReference type="GO" id="GO:0030313">
    <property type="term" value="C:cell envelope"/>
    <property type="evidence" value="ECO:0007669"/>
    <property type="project" value="UniProtKB-SubCell"/>
</dbReference>
<comment type="caution">
    <text evidence="7">The sequence shown here is derived from an EMBL/GenBank/DDBJ whole genome shotgun (WGS) entry which is preliminary data.</text>
</comment>
<proteinExistence type="predicted"/>
<dbReference type="GO" id="GO:0017004">
    <property type="term" value="P:cytochrome complex assembly"/>
    <property type="evidence" value="ECO:0007669"/>
    <property type="project" value="UniProtKB-KW"/>
</dbReference>
<keyword evidence="3" id="KW-0735">Signal-anchor</keyword>
<keyword evidence="7" id="KW-0575">Peroxidase</keyword>
<sequence length="184" mass="20686">MSKKKQKRLIMRVSILAVLLAAVSYTIYSSVTGDERSLVRAGDQAPDFILEDLDGDTHQLSDYKGQGVFLNFWGTWCEPCKEEFPYMQKHYEVFKDQGVEVIAVNVGESEFKVSNFANQFGLTFPVVRDVNSDVMDAYSIGPLPTTLLVNSDGEIEKVITGEMSEEMIVSYMNMIKPESQESSE</sequence>
<dbReference type="GO" id="GO:0004601">
    <property type="term" value="F:peroxidase activity"/>
    <property type="evidence" value="ECO:0007669"/>
    <property type="project" value="UniProtKB-KW"/>
</dbReference>
<accession>A0A0C2VJB0</accession>
<evidence type="ECO:0000256" key="3">
    <source>
        <dbReference type="ARBA" id="ARBA00022968"/>
    </source>
</evidence>
<evidence type="ECO:0000313" key="7">
    <source>
        <dbReference type="EMBL" id="KIL48972.1"/>
    </source>
</evidence>
<dbReference type="OrthoDB" id="25753at2"/>
<dbReference type="InterPro" id="IPR036249">
    <property type="entry name" value="Thioredoxin-like_sf"/>
</dbReference>
<dbReference type="PANTHER" id="PTHR42852">
    <property type="entry name" value="THIOL:DISULFIDE INTERCHANGE PROTEIN DSBE"/>
    <property type="match status" value="1"/>
</dbReference>
<dbReference type="STRING" id="135826.KP77_21830"/>
<dbReference type="EMBL" id="JXRQ01000018">
    <property type="protein sequence ID" value="KIL48972.1"/>
    <property type="molecule type" value="Genomic_DNA"/>
</dbReference>
<dbReference type="RefSeq" id="WP_041122736.1">
    <property type="nucleotide sequence ID" value="NZ_JXRQ01000018.1"/>
</dbReference>
<protein>
    <submittedName>
        <fullName evidence="7">Peroxiredoxin</fullName>
        <ecNumber evidence="7">1.11.1.15</ecNumber>
    </submittedName>
</protein>
<keyword evidence="8" id="KW-1185">Reference proteome</keyword>
<evidence type="ECO:0000256" key="4">
    <source>
        <dbReference type="ARBA" id="ARBA00023157"/>
    </source>
</evidence>
<keyword evidence="2" id="KW-0201">Cytochrome c-type biogenesis</keyword>
<evidence type="ECO:0000256" key="5">
    <source>
        <dbReference type="ARBA" id="ARBA00023284"/>
    </source>
</evidence>
<dbReference type="PROSITE" id="PS00194">
    <property type="entry name" value="THIOREDOXIN_1"/>
    <property type="match status" value="1"/>
</dbReference>
<dbReference type="InterPro" id="IPR017937">
    <property type="entry name" value="Thioredoxin_CS"/>
</dbReference>
<dbReference type="NCBIfam" id="NF002854">
    <property type="entry name" value="PRK03147.1"/>
    <property type="match status" value="1"/>
</dbReference>
<feature type="domain" description="Thioredoxin" evidence="6">
    <location>
        <begin position="39"/>
        <end position="177"/>
    </location>
</feature>
<dbReference type="Gene3D" id="3.40.30.10">
    <property type="entry name" value="Glutaredoxin"/>
    <property type="match status" value="1"/>
</dbReference>
<comment type="subcellular location">
    <subcellularLocation>
        <location evidence="1">Cell envelope</location>
    </subcellularLocation>
</comment>
<dbReference type="PANTHER" id="PTHR42852:SF6">
    <property type="entry name" value="THIOL:DISULFIDE INTERCHANGE PROTEIN DSBE"/>
    <property type="match status" value="1"/>
</dbReference>
<dbReference type="AlphaFoldDB" id="A0A0C2VJB0"/>
<dbReference type="InterPro" id="IPR013766">
    <property type="entry name" value="Thioredoxin_domain"/>
</dbReference>
<dbReference type="PROSITE" id="PS51352">
    <property type="entry name" value="THIOREDOXIN_2"/>
    <property type="match status" value="1"/>
</dbReference>
<keyword evidence="3" id="KW-0812">Transmembrane</keyword>
<keyword evidence="5" id="KW-0676">Redox-active center</keyword>
<dbReference type="PATRIC" id="fig|135826.4.peg.2177"/>
<name>A0A0C2VJB0_9BACL</name>
<dbReference type="CDD" id="cd02966">
    <property type="entry name" value="TlpA_like_family"/>
    <property type="match status" value="1"/>
</dbReference>
<dbReference type="Pfam" id="PF00578">
    <property type="entry name" value="AhpC-TSA"/>
    <property type="match status" value="1"/>
</dbReference>
<gene>
    <name evidence="7" type="ORF">KP77_21830</name>
</gene>